<feature type="domain" description="Sieve element occlusion N-terminal" evidence="1">
    <location>
        <begin position="24"/>
        <end position="289"/>
    </location>
</feature>
<keyword evidence="4" id="KW-1185">Reference proteome</keyword>
<dbReference type="InterPro" id="IPR039299">
    <property type="entry name" value="SEOA"/>
</dbReference>
<dbReference type="PANTHER" id="PTHR33232:SF18">
    <property type="entry name" value="PROTEIN SIEVE ELEMENT OCCLUSION B-LIKE"/>
    <property type="match status" value="1"/>
</dbReference>
<dbReference type="Proteomes" id="UP000501690">
    <property type="component" value="Linkage Group LG9"/>
</dbReference>
<proteinExistence type="predicted"/>
<dbReference type="InterPro" id="IPR027944">
    <property type="entry name" value="SEO_C"/>
</dbReference>
<feature type="domain" description="Sieve element occlusion C-terminal" evidence="2">
    <location>
        <begin position="458"/>
        <end position="653"/>
    </location>
</feature>
<reference evidence="3 4" key="1">
    <citation type="submission" date="2019-04" db="EMBL/GenBank/DDBJ databases">
        <title>An improved genome assembly and genetic linkage map for asparagus bean, Vigna unguiculata ssp. sesquipedialis.</title>
        <authorList>
            <person name="Xia Q."/>
            <person name="Zhang R."/>
            <person name="Dong Y."/>
        </authorList>
    </citation>
    <scope>NUCLEOTIDE SEQUENCE [LARGE SCALE GENOMIC DNA]</scope>
    <source>
        <tissue evidence="3">Leaf</tissue>
    </source>
</reference>
<dbReference type="Pfam" id="PF14577">
    <property type="entry name" value="SEO_C"/>
    <property type="match status" value="1"/>
</dbReference>
<evidence type="ECO:0000259" key="2">
    <source>
        <dbReference type="Pfam" id="PF14577"/>
    </source>
</evidence>
<evidence type="ECO:0000259" key="1">
    <source>
        <dbReference type="Pfam" id="PF14576"/>
    </source>
</evidence>
<dbReference type="EMBL" id="CP039353">
    <property type="protein sequence ID" value="QCE07641.1"/>
    <property type="molecule type" value="Genomic_DNA"/>
</dbReference>
<dbReference type="AlphaFoldDB" id="A0A4D6N433"/>
<sequence length="660" mass="75218">MDVTMSAKSLPQNAENELNPLTMSDEQILEQIYSTHVHSDTKFDVDSLLTLVENILRRSTNIVDNVVQGSHARLETTDDKIPQFNSPLSTLKQIASEMACKLPPSEETAHKTTLAILKKLSKYEWDAKAVLTLAAFALEYSHFWLLAQYLPTDPLAKSVAILKRVPLLHKHRQAMAEVNNLVKATLQVIQVIFELEKLTSSYDVKDVPALGLAIEQIPVDVYWAIITIVSVVTQIDCLIAESDHKQELSHYGQKINIILTKLSKQIMLCRQQIDGAEYYRKLRKLFHTPTEILEVLKVLIFNKNAPQPLFHGATKTTVDMSVLRKKNVYLFISSLDITEEEISVLRPVYDLIKTKDNYKIVWIPVVEAWTEQLRKKFEVLKSKMAWYVVQYSGSIAGYKYIKEEWHFKRNPMVVVLSPRGKVLHSNAFHLIQAHGTRAFPFTTFNEQQINNEINWVGSVVGNIHPVINGWVVEQKYVFFYGGKDKEWIQQFSKYARALANDVAVKEAKICIELFCVEKEHKSVVKRFWRGIESLFVTKVQKAVDAVTQEVQKMLSYKNESGWALLSKGPSVVTSGYGIAMLKTVAEFEKWKEVAIKKDFGLSFKEQHAKIAAATTHRCSQLEIPNVAGKLPETIKCPDCPGVMEIFISYKCCHNDNTTHY</sequence>
<organism evidence="3 4">
    <name type="scientific">Vigna unguiculata</name>
    <name type="common">Cowpea</name>
    <dbReference type="NCBI Taxonomy" id="3917"/>
    <lineage>
        <taxon>Eukaryota</taxon>
        <taxon>Viridiplantae</taxon>
        <taxon>Streptophyta</taxon>
        <taxon>Embryophyta</taxon>
        <taxon>Tracheophyta</taxon>
        <taxon>Spermatophyta</taxon>
        <taxon>Magnoliopsida</taxon>
        <taxon>eudicotyledons</taxon>
        <taxon>Gunneridae</taxon>
        <taxon>Pentapetalae</taxon>
        <taxon>rosids</taxon>
        <taxon>fabids</taxon>
        <taxon>Fabales</taxon>
        <taxon>Fabaceae</taxon>
        <taxon>Papilionoideae</taxon>
        <taxon>50 kb inversion clade</taxon>
        <taxon>NPAAA clade</taxon>
        <taxon>indigoferoid/millettioid clade</taxon>
        <taxon>Phaseoleae</taxon>
        <taxon>Vigna</taxon>
    </lineage>
</organism>
<dbReference type="Pfam" id="PF14576">
    <property type="entry name" value="SEO_N"/>
    <property type="match status" value="1"/>
</dbReference>
<protein>
    <submittedName>
        <fullName evidence="3">Sieve element occlusion</fullName>
    </submittedName>
</protein>
<accession>A0A4D6N433</accession>
<name>A0A4D6N433_VIGUN</name>
<dbReference type="GO" id="GO:0010088">
    <property type="term" value="P:phloem development"/>
    <property type="evidence" value="ECO:0007669"/>
    <property type="project" value="InterPro"/>
</dbReference>
<evidence type="ECO:0000313" key="3">
    <source>
        <dbReference type="EMBL" id="QCE07641.1"/>
    </source>
</evidence>
<evidence type="ECO:0000313" key="4">
    <source>
        <dbReference type="Proteomes" id="UP000501690"/>
    </source>
</evidence>
<gene>
    <name evidence="3" type="ORF">DEO72_LG9g2661</name>
</gene>
<dbReference type="PANTHER" id="PTHR33232">
    <property type="entry name" value="PROTEIN SIEVE ELEMENT OCCLUSION B-LIKE"/>
    <property type="match status" value="1"/>
</dbReference>
<dbReference type="InterPro" id="IPR027942">
    <property type="entry name" value="SEO_N"/>
</dbReference>